<feature type="domain" description="Ig-like" evidence="11">
    <location>
        <begin position="410"/>
        <end position="506"/>
    </location>
</feature>
<dbReference type="InterPro" id="IPR013098">
    <property type="entry name" value="Ig_I-set"/>
</dbReference>
<feature type="domain" description="Ig-like" evidence="11">
    <location>
        <begin position="928"/>
        <end position="1014"/>
    </location>
</feature>
<dbReference type="GO" id="GO:0005634">
    <property type="term" value="C:nucleus"/>
    <property type="evidence" value="ECO:0007669"/>
    <property type="project" value="UniProtKB-SubCell"/>
</dbReference>
<dbReference type="Gene3D" id="2.60.40.10">
    <property type="entry name" value="Immunoglobulins"/>
    <property type="match status" value="24"/>
</dbReference>
<sequence>MDVFKGAPRIRAYPRPVVVCSGADATLTCRISGNPRPEVVWERNGKRIPSGGHCRPHEEGDVYSLTILATTLDDAGQYVCKVKNSVGEAYAAATLKVEETEERVSMRENGKSDLKVEKQMGERKERASFIDGGVGDLKMEKKTEDGEERVSPRQNGESKTKVERKVEEREERISLQNNGLPTDKVEYKEQNKGVSKDNGDTSLKLERKQNEAGLPRKNGDITNEMEGEDEKMEDRRSSLDYKQTLKVEDKKEEGRFSRDNIPINVKVENNVEDEGGQRGSPEDNAPHVLIRPLSTRVHLSDDVTLSCKLWGQPLPEVTWEKDGRQLSEIFESAHFSMGYQDGGWFQLSIFGTRAPDAGVYTCRAKNEFGEALAGAVLLVDKPSLEEEYARNGYPRDRESHQSRRGRHHGPQLREDLLPSPNKVKNFAVTEGKHAKFRCFVTGKPKPDIVWSKDGHPIVAGRRHLLYEDREGYFTLKVLYCKQQDNGTYVCSASNMAGHTLSAVHLSVKEPRMRFRQSLRDVEVREKGLAVLECEVPEESVPTTWYLEDHRLQEGPKYGTIVRKLPRKLEVLEGENAAFFVEVEEDEMEVKWYKDGLQLWDTHQTIIKSFGKTHILVFVNTVPQDSGVVTFTVGRSKTTSKLKVKAARHAPPSCPAGAWISSDRTNTVLLSWGPVQDVGKGPPTGYVVERQEVGSHEWVQCLTTEGATSAELPGDNVPREAEYRFRVCSVNKYGRSGHVEFPGSVHLTPIVKIQTHLEDAVVHRGQDASFTVELTASVSGTWFWNGTKIEDDSRFSTHHSDTQHLLHIQKVQVHEHGAEITFTASGVRDSALLRIRVKFTPLAEMDSNKQVEPGNPVVLYCELSDPAVPVRWYKDGLELQSTDGLLIQSEGNMRRIVIESAESSHSGVYSCDAVDDVIKFNVEVKAPLPRFVGAPEMEKSTPVVQGGPIVLQCELTDPSDHVCWYKDGEELFPQRGIDIQSEGATRRLMIPSANLSDAGVYSCTVAGEAIHFNVNVQAPPVKFKEVTPEDVHKRIVELDPLVLECEVSRPDAEVRWYKDGNEKHQGDEVKIQSSGTLRRLIIQSAQLSDSGTYVCRSGDSEAFFTVTIREPPVMIVHPKEDVPLDHHISEEVILSCELSRSSGLVHWYKDGQKLQEGDKVVMKSEGPYRRLVIPCSTMEDSGEYVCDTGDDSAFFQLSITEAPVHIVSPSQCRVELVHQVSESVVLSCELSKAEAEVHWYCNGLHVENTESLLLEVDGAHRRLVIPGATFRDSGEYVCKTTGDSVTFLLSITEPPAKFVGCGEKPGPMQSIAGEPVVLRCEVSRPDAQVCWRKDGMEIKPNAKVCITEDGVFRQLTILSATMKDSGQYICGTKDDFMSFQVKIAEPPVKILRKAELNTELTSLVSDDFVLECELSRANGSIKWFKDGKRIIENERFCYEEEGPFRSLVILSAELTDSGEYLCDAGDDTVAFTVVVKEPPVSILGKSCTQEPHSLEVGGDLILACEVSRPNAPVQWYCNERLLSSDSRTSIESYGTVRKLILSELQPSDSGKYTCDAVDDKMVTVVKVQEPPVQFLNKDKANVAIGYENESVTLTAQVSRDNATVQWMRDWTLLSGDRFHMSSEGSVRLLTIDPLQRSDSGEYSCHTDADQMNFSLLVREMRVRFTQPLQDTVGHCNGLLTLRCELNKARGDVLWSKDGQEIVPSRRFAIRANGTERSLTIHRLTAEDAGEYACESKDDRSCATVMVEMPRVVEFLAELHNTTVLEGEDATFKCVVSPEDVLLMWYRDGEPVTVGDERVTVSRNGLCHTLHIHRCQLSDSGRVTAEAEGLVSKASLQVQEAQVLFTKKMEPVAAEEYADATLEVEVNLESAEVQWMRQGVVIQSGPKYTVGSSGQRRSLTIHSLGISDRGTYCCETLHDRTQGKLIVEPRKISICKELRDIETFEYEAASFEVELSHANVEGVWQKDGLRLKSGHQARLSTKGRLHSLTLSSITLEDAGTIVFSAEGARTSARLTVKEPPVTFLRKPEDLCFPEGALVSIECELSRQNADVKWLKNDAELKPCKSYRIYSTGRKRFLQILKCEVSDSGIYTCDAGDTKASCCLEVYERVVEIVQPLEDLDIQEDQNAVFMCEVSRGDVQGQWFWNEERIRPTSTVKIRQEGTKHFLLMCNVKPEDSGEIKFIAREAESIAYLERDLAKGSTNTVELSVTPTPPAELPATIVKPLRDRTALENHRVILECTVSTPRCDVRWFRGDNEISPSQRFEICSEGCYHKLVIHQLRLEDEDSYSVCVGEHTSSARLMVEAQALLMVREIEDVEVTAPEEARFECQVSVPAAREPVWSLNGETLQSGPRVHLETLGTVYRLTLRSTTVDMRGEVKFTVGKAKSIAKLTVKSE</sequence>
<feature type="domain" description="Ig-like" evidence="11">
    <location>
        <begin position="840"/>
        <end position="912"/>
    </location>
</feature>
<dbReference type="FunFam" id="2.60.40.10:FF:001084">
    <property type="entry name" value="obscurin-like isoform X3"/>
    <property type="match status" value="3"/>
</dbReference>
<evidence type="ECO:0000256" key="5">
    <source>
        <dbReference type="ARBA" id="ARBA00022553"/>
    </source>
</evidence>
<organism evidence="13 14">
    <name type="scientific">Scleropages formosus</name>
    <name type="common">Asian bonytongue</name>
    <name type="synonym">Osteoglossum formosum</name>
    <dbReference type="NCBI Taxonomy" id="113540"/>
    <lineage>
        <taxon>Eukaryota</taxon>
        <taxon>Metazoa</taxon>
        <taxon>Chordata</taxon>
        <taxon>Craniata</taxon>
        <taxon>Vertebrata</taxon>
        <taxon>Euteleostomi</taxon>
        <taxon>Actinopterygii</taxon>
        <taxon>Neopterygii</taxon>
        <taxon>Teleostei</taxon>
        <taxon>Osteoglossocephala</taxon>
        <taxon>Osteoglossomorpha</taxon>
        <taxon>Osteoglossiformes</taxon>
        <taxon>Osteoglossidae</taxon>
        <taxon>Scleropages</taxon>
    </lineage>
</organism>
<reference evidence="13 14" key="1">
    <citation type="submission" date="2015-08" db="EMBL/GenBank/DDBJ databases">
        <title>The genome of the Asian arowana (Scleropages formosus).</title>
        <authorList>
            <person name="Tan M.H."/>
            <person name="Gan H.M."/>
            <person name="Croft L.J."/>
            <person name="Austin C.M."/>
        </authorList>
    </citation>
    <scope>NUCLEOTIDE SEQUENCE [LARGE SCALE GENOMIC DNA]</scope>
    <source>
        <strain evidence="13">Aro1</strain>
    </source>
</reference>
<evidence type="ECO:0000259" key="11">
    <source>
        <dbReference type="PROSITE" id="PS50835"/>
    </source>
</evidence>
<dbReference type="InterPro" id="IPR003599">
    <property type="entry name" value="Ig_sub"/>
</dbReference>
<keyword evidence="8" id="KW-0539">Nucleus</keyword>
<comment type="caution">
    <text evidence="13">The sequence shown here is derived from an EMBL/GenBank/DDBJ whole genome shotgun (WGS) entry which is preliminary data.</text>
</comment>
<feature type="region of interest" description="Disordered" evidence="10">
    <location>
        <begin position="388"/>
        <end position="416"/>
    </location>
</feature>
<feature type="domain" description="Ig-like" evidence="11">
    <location>
        <begin position="1678"/>
        <end position="1744"/>
    </location>
</feature>
<feature type="compositionally biased region" description="Basic and acidic residues" evidence="10">
    <location>
        <begin position="118"/>
        <end position="128"/>
    </location>
</feature>
<feature type="compositionally biased region" description="Basic and acidic residues" evidence="10">
    <location>
        <begin position="388"/>
        <end position="401"/>
    </location>
</feature>
<dbReference type="InterPro" id="IPR007110">
    <property type="entry name" value="Ig-like_dom"/>
</dbReference>
<gene>
    <name evidence="13" type="ORF">Z043_108577</name>
</gene>
<feature type="domain" description="Ig-like" evidence="11">
    <location>
        <begin position="1202"/>
        <end position="1289"/>
    </location>
</feature>
<dbReference type="SMART" id="SM00409">
    <property type="entry name" value="IG"/>
    <property type="match status" value="22"/>
</dbReference>
<evidence type="ECO:0000256" key="3">
    <source>
        <dbReference type="ARBA" id="ARBA00006692"/>
    </source>
</evidence>
<dbReference type="InterPro" id="IPR003598">
    <property type="entry name" value="Ig_sub2"/>
</dbReference>
<dbReference type="PANTHER" id="PTHR35971:SF5">
    <property type="entry name" value="OBSCURIN LIKE CYTOSKELETAL ADAPTOR 1"/>
    <property type="match status" value="1"/>
</dbReference>
<dbReference type="SUPFAM" id="SSF48726">
    <property type="entry name" value="Immunoglobulin"/>
    <property type="match status" value="23"/>
</dbReference>
<feature type="domain" description="Ig-like" evidence="11">
    <location>
        <begin position="1385"/>
        <end position="1471"/>
    </location>
</feature>
<dbReference type="SMART" id="SM00408">
    <property type="entry name" value="IGc2"/>
    <property type="match status" value="16"/>
</dbReference>
<evidence type="ECO:0000256" key="2">
    <source>
        <dbReference type="ARBA" id="ARBA00004496"/>
    </source>
</evidence>
<feature type="region of interest" description="Disordered" evidence="10">
    <location>
        <begin position="118"/>
        <end position="238"/>
    </location>
</feature>
<feature type="domain" description="Fibronectin type-III" evidence="12">
    <location>
        <begin position="650"/>
        <end position="750"/>
    </location>
</feature>
<dbReference type="FunFam" id="2.60.40.10:FF:002420">
    <property type="entry name" value="Obscurin-like 1b"/>
    <property type="match status" value="1"/>
</dbReference>
<accession>A0A0P7XBQ6</accession>
<feature type="domain" description="Ig-like" evidence="11">
    <location>
        <begin position="1569"/>
        <end position="1653"/>
    </location>
</feature>
<feature type="domain" description="Ig-like" evidence="11">
    <location>
        <begin position="1293"/>
        <end position="1383"/>
    </location>
</feature>
<dbReference type="InterPro" id="IPR036116">
    <property type="entry name" value="FN3_sf"/>
</dbReference>
<dbReference type="FunFam" id="2.60.40.10:FF:000464">
    <property type="entry name" value="Putative obscurin-like protein 1"/>
    <property type="match status" value="1"/>
</dbReference>
<dbReference type="Proteomes" id="UP000034805">
    <property type="component" value="Unassembled WGS sequence"/>
</dbReference>
<dbReference type="InterPro" id="IPR013783">
    <property type="entry name" value="Ig-like_fold"/>
</dbReference>
<dbReference type="Pfam" id="PF07679">
    <property type="entry name" value="I-set"/>
    <property type="match status" value="16"/>
</dbReference>
<evidence type="ECO:0000256" key="7">
    <source>
        <dbReference type="ARBA" id="ARBA00023157"/>
    </source>
</evidence>
<evidence type="ECO:0000256" key="6">
    <source>
        <dbReference type="ARBA" id="ARBA00022737"/>
    </source>
</evidence>
<dbReference type="SUPFAM" id="SSF49265">
    <property type="entry name" value="Fibronectin type III"/>
    <property type="match status" value="1"/>
</dbReference>
<dbReference type="CDD" id="cd00063">
    <property type="entry name" value="FN3"/>
    <property type="match status" value="1"/>
</dbReference>
<dbReference type="FunFam" id="2.60.40.10:FF:000211">
    <property type="entry name" value="Obscurin-like protein 1"/>
    <property type="match status" value="10"/>
</dbReference>
<evidence type="ECO:0000313" key="14">
    <source>
        <dbReference type="Proteomes" id="UP000034805"/>
    </source>
</evidence>
<evidence type="ECO:0000256" key="4">
    <source>
        <dbReference type="ARBA" id="ARBA00022490"/>
    </source>
</evidence>
<feature type="compositionally biased region" description="Basic and acidic residues" evidence="10">
    <location>
        <begin position="183"/>
        <end position="210"/>
    </location>
</feature>
<dbReference type="PROSITE" id="PS50835">
    <property type="entry name" value="IG_LIKE"/>
    <property type="match status" value="16"/>
</dbReference>
<feature type="domain" description="Ig-like" evidence="11">
    <location>
        <begin position="2017"/>
        <end position="2092"/>
    </location>
</feature>
<feature type="domain" description="Ig-like" evidence="11">
    <location>
        <begin position="1477"/>
        <end position="1564"/>
    </location>
</feature>
<comment type="similarity">
    <text evidence="3">Belongs to the protein kinase superfamily. CAMK Ser/Thr protein kinase family.</text>
</comment>
<feature type="compositionally biased region" description="Basic and acidic residues" evidence="10">
    <location>
        <begin position="137"/>
        <end position="173"/>
    </location>
</feature>
<dbReference type="CDD" id="cd00096">
    <property type="entry name" value="Ig"/>
    <property type="match status" value="4"/>
</dbReference>
<evidence type="ECO:0000259" key="12">
    <source>
        <dbReference type="PROSITE" id="PS50853"/>
    </source>
</evidence>
<evidence type="ECO:0000256" key="9">
    <source>
        <dbReference type="ARBA" id="ARBA00023319"/>
    </source>
</evidence>
<evidence type="ECO:0000256" key="1">
    <source>
        <dbReference type="ARBA" id="ARBA00004123"/>
    </source>
</evidence>
<dbReference type="FunFam" id="2.60.40.10:FF:000241">
    <property type="entry name" value="obscurin-like protein 1 isoform X2"/>
    <property type="match status" value="2"/>
</dbReference>
<comment type="subcellular location">
    <subcellularLocation>
        <location evidence="2">Cytoplasm</location>
    </subcellularLocation>
    <subcellularLocation>
        <location evidence="1">Nucleus</location>
    </subcellularLocation>
</comment>
<keyword evidence="5" id="KW-0597">Phosphoprotein</keyword>
<evidence type="ECO:0000256" key="10">
    <source>
        <dbReference type="SAM" id="MobiDB-lite"/>
    </source>
</evidence>
<dbReference type="GO" id="GO:0005737">
    <property type="term" value="C:cytoplasm"/>
    <property type="evidence" value="ECO:0007669"/>
    <property type="project" value="UniProtKB-SubCell"/>
</dbReference>
<proteinExistence type="inferred from homology"/>
<feature type="domain" description="Ig-like" evidence="11">
    <location>
        <begin position="2215"/>
        <end position="2329"/>
    </location>
</feature>
<dbReference type="InterPro" id="IPR003961">
    <property type="entry name" value="FN3_dom"/>
</dbReference>
<keyword evidence="6" id="KW-0677">Repeat</keyword>
<keyword evidence="4" id="KW-0963">Cytoplasm</keyword>
<dbReference type="FunFam" id="2.60.40.10:FF:000050">
    <property type="entry name" value="Titin isoform B"/>
    <property type="match status" value="1"/>
</dbReference>
<feature type="domain" description="Ig-like" evidence="11">
    <location>
        <begin position="1018"/>
        <end position="1106"/>
    </location>
</feature>
<feature type="domain" description="Ig-like" evidence="11">
    <location>
        <begin position="286"/>
        <end position="373"/>
    </location>
</feature>
<dbReference type="EMBL" id="JARO02002540">
    <property type="protein sequence ID" value="KPP72424.1"/>
    <property type="molecule type" value="Genomic_DNA"/>
</dbReference>
<feature type="domain" description="Ig-like" evidence="11">
    <location>
        <begin position="8"/>
        <end position="96"/>
    </location>
</feature>
<name>A0A0P7XBQ6_SCLFO</name>
<feature type="domain" description="Ig-like" evidence="11">
    <location>
        <begin position="1110"/>
        <end position="1199"/>
    </location>
</feature>
<dbReference type="InterPro" id="IPR052385">
    <property type="entry name" value="Obscurin/Obscurin-like_Reg"/>
</dbReference>
<feature type="domain" description="Ig-like" evidence="11">
    <location>
        <begin position="1748"/>
        <end position="1931"/>
    </location>
</feature>
<evidence type="ECO:0000313" key="13">
    <source>
        <dbReference type="EMBL" id="KPP72424.1"/>
    </source>
</evidence>
<keyword evidence="9" id="KW-0393">Immunoglobulin domain</keyword>
<evidence type="ECO:0000256" key="8">
    <source>
        <dbReference type="ARBA" id="ARBA00023242"/>
    </source>
</evidence>
<keyword evidence="7" id="KW-1015">Disulfide bond</keyword>
<dbReference type="InterPro" id="IPR036179">
    <property type="entry name" value="Ig-like_dom_sf"/>
</dbReference>
<dbReference type="Pfam" id="PF13927">
    <property type="entry name" value="Ig_3"/>
    <property type="match status" value="4"/>
</dbReference>
<dbReference type="PANTHER" id="PTHR35971">
    <property type="entry name" value="SI:DKEY-31G6.6"/>
    <property type="match status" value="1"/>
</dbReference>
<dbReference type="PROSITE" id="PS50853">
    <property type="entry name" value="FN3"/>
    <property type="match status" value="1"/>
</dbReference>
<protein>
    <submittedName>
        <fullName evidence="13">Obscurin-like protein 1-like</fullName>
    </submittedName>
</protein>